<feature type="signal peptide" evidence="1">
    <location>
        <begin position="1"/>
        <end position="26"/>
    </location>
</feature>
<sequence length="536" mass="58196">MRAWTMMASALAAGLCIALFAASVHAAESSYIADAGDATRAVDEIIAQTGRSPRLQSIELTDRRVTVDLEGKRSSDIDEWQIGRVTRLFMEFETTVGPRPSGSPGLVSDVESGFFDRGAINLDIVPDIAARAVAYADLDDEAHVQSIEISRDVTILPQPAYGDVRWSIYVTSGRESAIIRADAAGKITGGDLANTNRARNMDLLADANWPQKQAMDALMAAIGGDRRLRELTVRPRALSVAADHPTVAGRKEDYNWTISGVTRSPLLSPLVHGASADELFSLSDVDLSSLAKIRNIARREWGDDKARLEYMTLKRVAGPPGAAEMRWIAYFNDLDTEGGIAASAGSIEIAPDGKVRKVNRPSSEASAADWLDPKVVAETFVRLAREFGTGARFAEITFDREKARILAEDPDRNETMAEFVAGPAQTSRSDKLMPWDAEFRAERLFPLDALGAFNAPTKLTGFKERAYALLGVDEKSMPLSRYTFAIGQTMGPDGSYRVPSPDGRPTLEVRVESADGQKIGRVTFSSDGREIDVAAP</sequence>
<dbReference type="RefSeq" id="WP_097139472.1">
    <property type="nucleotide sequence ID" value="NZ_OBQD01000007.1"/>
</dbReference>
<reference evidence="2 3" key="1">
    <citation type="submission" date="2017-08" db="EMBL/GenBank/DDBJ databases">
        <authorList>
            <person name="de Groot N.N."/>
        </authorList>
    </citation>
    <scope>NUCLEOTIDE SEQUENCE [LARGE SCALE GENOMIC DNA]</scope>
    <source>
        <strain evidence="2 3">JC85</strain>
    </source>
</reference>
<keyword evidence="1" id="KW-0732">Signal</keyword>
<dbReference type="OrthoDB" id="8416528at2"/>
<dbReference type="AlphaFoldDB" id="A0A285UEM6"/>
<dbReference type="Proteomes" id="UP000219167">
    <property type="component" value="Unassembled WGS sequence"/>
</dbReference>
<proteinExistence type="predicted"/>
<name>A0A285UEM6_9HYPH</name>
<organism evidence="2 3">
    <name type="scientific">Rhizobium subbaraonis</name>
    <dbReference type="NCBI Taxonomy" id="908946"/>
    <lineage>
        <taxon>Bacteria</taxon>
        <taxon>Pseudomonadati</taxon>
        <taxon>Pseudomonadota</taxon>
        <taxon>Alphaproteobacteria</taxon>
        <taxon>Hyphomicrobiales</taxon>
        <taxon>Rhizobiaceae</taxon>
        <taxon>Rhizobium/Agrobacterium group</taxon>
        <taxon>Rhizobium</taxon>
    </lineage>
</organism>
<keyword evidence="3" id="KW-1185">Reference proteome</keyword>
<evidence type="ECO:0000313" key="3">
    <source>
        <dbReference type="Proteomes" id="UP000219167"/>
    </source>
</evidence>
<feature type="chain" id="PRO_5012696179" evidence="1">
    <location>
        <begin position="27"/>
        <end position="536"/>
    </location>
</feature>
<evidence type="ECO:0000256" key="1">
    <source>
        <dbReference type="SAM" id="SignalP"/>
    </source>
</evidence>
<dbReference type="EMBL" id="OBQD01000007">
    <property type="protein sequence ID" value="SOC40127.1"/>
    <property type="molecule type" value="Genomic_DNA"/>
</dbReference>
<accession>A0A285UEM6</accession>
<protein>
    <submittedName>
        <fullName evidence="2">Uncharacterized protein</fullName>
    </submittedName>
</protein>
<gene>
    <name evidence="2" type="ORF">SAMN05892877_10716</name>
</gene>
<evidence type="ECO:0000313" key="2">
    <source>
        <dbReference type="EMBL" id="SOC40127.1"/>
    </source>
</evidence>